<feature type="transmembrane region" description="Helical" evidence="1">
    <location>
        <begin position="12"/>
        <end position="32"/>
    </location>
</feature>
<organism evidence="2 3">
    <name type="scientific">Candidatus Fimicola merdigallinarum</name>
    <dbReference type="NCBI Taxonomy" id="2840819"/>
    <lineage>
        <taxon>Bacteria</taxon>
        <taxon>Bacillati</taxon>
        <taxon>Bacillota</taxon>
        <taxon>Clostridia</taxon>
        <taxon>Lachnospirales</taxon>
        <taxon>Lachnospiraceae</taxon>
        <taxon>Lachnospiraceae incertae sedis</taxon>
        <taxon>Candidatus Fimicola</taxon>
    </lineage>
</organism>
<dbReference type="EMBL" id="JADIMX010000128">
    <property type="protein sequence ID" value="MBO8435015.1"/>
    <property type="molecule type" value="Genomic_DNA"/>
</dbReference>
<protein>
    <submittedName>
        <fullName evidence="2">Uncharacterized protein</fullName>
    </submittedName>
</protein>
<feature type="transmembrane region" description="Helical" evidence="1">
    <location>
        <begin position="106"/>
        <end position="128"/>
    </location>
</feature>
<comment type="caution">
    <text evidence="2">The sequence shown here is derived from an EMBL/GenBank/DDBJ whole genome shotgun (WGS) entry which is preliminary data.</text>
</comment>
<proteinExistence type="predicted"/>
<feature type="transmembrane region" description="Helical" evidence="1">
    <location>
        <begin position="44"/>
        <end position="70"/>
    </location>
</feature>
<reference evidence="2" key="2">
    <citation type="journal article" date="2021" name="PeerJ">
        <title>Extensive microbial diversity within the chicken gut microbiome revealed by metagenomics and culture.</title>
        <authorList>
            <person name="Gilroy R."/>
            <person name="Ravi A."/>
            <person name="Getino M."/>
            <person name="Pursley I."/>
            <person name="Horton D.L."/>
            <person name="Alikhan N.F."/>
            <person name="Baker D."/>
            <person name="Gharbi K."/>
            <person name="Hall N."/>
            <person name="Watson M."/>
            <person name="Adriaenssens E.M."/>
            <person name="Foster-Nyarko E."/>
            <person name="Jarju S."/>
            <person name="Secka A."/>
            <person name="Antonio M."/>
            <person name="Oren A."/>
            <person name="Chaudhuri R.R."/>
            <person name="La Ragione R."/>
            <person name="Hildebrand F."/>
            <person name="Pallen M.J."/>
        </authorList>
    </citation>
    <scope>NUCLEOTIDE SEQUENCE</scope>
    <source>
        <strain evidence="2">F6-4510</strain>
    </source>
</reference>
<keyword evidence="1" id="KW-0472">Membrane</keyword>
<feature type="transmembrane region" description="Helical" evidence="1">
    <location>
        <begin position="189"/>
        <end position="214"/>
    </location>
</feature>
<evidence type="ECO:0000256" key="1">
    <source>
        <dbReference type="SAM" id="Phobius"/>
    </source>
</evidence>
<dbReference type="AlphaFoldDB" id="A0A9D9DXX0"/>
<sequence>MFLKLLKYDLKSIYKPILILDIVMVFLSTLTVLTAKNFSPNNNIIFIGTVMFLIIATLVSALATVSIYIFNIFRSYAIGIYGKDGYLLNTLPVTAKQIVLSKISSAFIMGIVTLFFGLLCIPIVFTLMSTDIVYIINRLNNNIQNLNLFLFAVMFIIMFIVSAIYTIVKIYALISISSIAKFEKFKFAVGIVIYILTQLVERVFLNLFISYITLDNLAIQNISLYFLSYLAFYLIVGFIWYYICVYLIDKKLYVQ</sequence>
<reference evidence="2" key="1">
    <citation type="submission" date="2020-10" db="EMBL/GenBank/DDBJ databases">
        <authorList>
            <person name="Gilroy R."/>
        </authorList>
    </citation>
    <scope>NUCLEOTIDE SEQUENCE</scope>
    <source>
        <strain evidence="2">F6-4510</strain>
    </source>
</reference>
<gene>
    <name evidence="2" type="ORF">IAC55_06825</name>
</gene>
<accession>A0A9D9DXX0</accession>
<evidence type="ECO:0000313" key="3">
    <source>
        <dbReference type="Proteomes" id="UP000823611"/>
    </source>
</evidence>
<keyword evidence="1" id="KW-1133">Transmembrane helix</keyword>
<keyword evidence="1" id="KW-0812">Transmembrane</keyword>
<evidence type="ECO:0000313" key="2">
    <source>
        <dbReference type="EMBL" id="MBO8435015.1"/>
    </source>
</evidence>
<feature type="transmembrane region" description="Helical" evidence="1">
    <location>
        <begin position="148"/>
        <end position="168"/>
    </location>
</feature>
<feature type="transmembrane region" description="Helical" evidence="1">
    <location>
        <begin position="226"/>
        <end position="248"/>
    </location>
</feature>
<name>A0A9D9DXX0_9FIRM</name>
<dbReference type="Proteomes" id="UP000823611">
    <property type="component" value="Unassembled WGS sequence"/>
</dbReference>